<organism evidence="6 7">
    <name type="scientific">Helianthus annuus</name>
    <name type="common">Common sunflower</name>
    <dbReference type="NCBI Taxonomy" id="4232"/>
    <lineage>
        <taxon>Eukaryota</taxon>
        <taxon>Viridiplantae</taxon>
        <taxon>Streptophyta</taxon>
        <taxon>Embryophyta</taxon>
        <taxon>Tracheophyta</taxon>
        <taxon>Spermatophyta</taxon>
        <taxon>Magnoliopsida</taxon>
        <taxon>eudicotyledons</taxon>
        <taxon>Gunneridae</taxon>
        <taxon>Pentapetalae</taxon>
        <taxon>asterids</taxon>
        <taxon>campanulids</taxon>
        <taxon>Asterales</taxon>
        <taxon>Asteraceae</taxon>
        <taxon>Asteroideae</taxon>
        <taxon>Heliantheae alliance</taxon>
        <taxon>Heliantheae</taxon>
        <taxon>Helianthus</taxon>
    </lineage>
</organism>
<gene>
    <name evidence="6" type="ORF">HannXRQ_Chr13g0410231</name>
    <name evidence="5" type="ORF">HanXRQr2_Chr12g0547491</name>
</gene>
<dbReference type="EMBL" id="MNCJ02000327">
    <property type="protein sequence ID" value="KAF5778441.1"/>
    <property type="molecule type" value="Genomic_DNA"/>
</dbReference>
<sequence>MIWCCIRILPVAVQLNHFSGGGLALAVSLSHTIADGCTLGSFLSHWASVALYGSTDHKEVLPLNPHFINSPRTQPTLPKARVKMEASNNFVLKNFVFPNSKLSDLKNKVAGSIINPTQVEVLTSLVYTTVVAAATTKSGCFKPSYLFFVVNVRDKFVPKLPQSTVGNCAKAMMVETRDISETSLSNVVGEIRKKSQLESIQSVQQLVEETKSLMGKLVNGGLENVGKGSYWCSSFCGFPFNKLDFGWGKPMGTIFATRLEGKSGFVLIDTPDGDGIEVMMVLEKECMEIFESDKEMLSYCQI</sequence>
<evidence type="ECO:0000256" key="1">
    <source>
        <dbReference type="ARBA" id="ARBA00009861"/>
    </source>
</evidence>
<reference evidence="6" key="2">
    <citation type="submission" date="2017-02" db="EMBL/GenBank/DDBJ databases">
        <title>Sunflower complete genome.</title>
        <authorList>
            <person name="Langlade N."/>
            <person name="Munos S."/>
        </authorList>
    </citation>
    <scope>NUCLEOTIDE SEQUENCE [LARGE SCALE GENOMIC DNA]</scope>
    <source>
        <tissue evidence="6">Leaves</tissue>
    </source>
</reference>
<dbReference type="Pfam" id="PF02458">
    <property type="entry name" value="Transferase"/>
    <property type="match status" value="1"/>
</dbReference>
<evidence type="ECO:0000256" key="4">
    <source>
        <dbReference type="SAM" id="SignalP"/>
    </source>
</evidence>
<evidence type="ECO:0000313" key="6">
    <source>
        <dbReference type="EMBL" id="OTG02186.1"/>
    </source>
</evidence>
<reference evidence="5" key="3">
    <citation type="submission" date="2020-06" db="EMBL/GenBank/DDBJ databases">
        <title>Helianthus annuus Genome sequencing and assembly Release 2.</title>
        <authorList>
            <person name="Gouzy J."/>
            <person name="Langlade N."/>
            <person name="Munos S."/>
        </authorList>
    </citation>
    <scope>NUCLEOTIDE SEQUENCE</scope>
    <source>
        <tissue evidence="5">Leaves</tissue>
    </source>
</reference>
<reference evidence="5 7" key="1">
    <citation type="journal article" date="2017" name="Nature">
        <title>The sunflower genome provides insights into oil metabolism, flowering and Asterid evolution.</title>
        <authorList>
            <person name="Badouin H."/>
            <person name="Gouzy J."/>
            <person name="Grassa C.J."/>
            <person name="Murat F."/>
            <person name="Staton S.E."/>
            <person name="Cottret L."/>
            <person name="Lelandais-Briere C."/>
            <person name="Owens G.L."/>
            <person name="Carrere S."/>
            <person name="Mayjonade B."/>
            <person name="Legrand L."/>
            <person name="Gill N."/>
            <person name="Kane N.C."/>
            <person name="Bowers J.E."/>
            <person name="Hubner S."/>
            <person name="Bellec A."/>
            <person name="Berard A."/>
            <person name="Berges H."/>
            <person name="Blanchet N."/>
            <person name="Boniface M.C."/>
            <person name="Brunel D."/>
            <person name="Catrice O."/>
            <person name="Chaidir N."/>
            <person name="Claudel C."/>
            <person name="Donnadieu C."/>
            <person name="Faraut T."/>
            <person name="Fievet G."/>
            <person name="Helmstetter N."/>
            <person name="King M."/>
            <person name="Knapp S.J."/>
            <person name="Lai Z."/>
            <person name="Le Paslier M.C."/>
            <person name="Lippi Y."/>
            <person name="Lorenzon L."/>
            <person name="Mandel J.R."/>
            <person name="Marage G."/>
            <person name="Marchand G."/>
            <person name="Marquand E."/>
            <person name="Bret-Mestries E."/>
            <person name="Morien E."/>
            <person name="Nambeesan S."/>
            <person name="Nguyen T."/>
            <person name="Pegot-Espagnet P."/>
            <person name="Pouilly N."/>
            <person name="Raftis F."/>
            <person name="Sallet E."/>
            <person name="Schiex T."/>
            <person name="Thomas J."/>
            <person name="Vandecasteele C."/>
            <person name="Vares D."/>
            <person name="Vear F."/>
            <person name="Vautrin S."/>
            <person name="Crespi M."/>
            <person name="Mangin B."/>
            <person name="Burke J.M."/>
            <person name="Salse J."/>
            <person name="Munos S."/>
            <person name="Vincourt P."/>
            <person name="Rieseberg L.H."/>
            <person name="Langlade N.B."/>
        </authorList>
    </citation>
    <scope>NUCLEOTIDE SEQUENCE [LARGE SCALE GENOMIC DNA]</scope>
    <source>
        <strain evidence="7">cv. SF193</strain>
        <tissue evidence="5">Leaves</tissue>
    </source>
</reference>
<keyword evidence="3 5" id="KW-0012">Acyltransferase</keyword>
<dbReference type="InParanoid" id="A0A251SVA1"/>
<dbReference type="InterPro" id="IPR023213">
    <property type="entry name" value="CAT-like_dom_sf"/>
</dbReference>
<protein>
    <submittedName>
        <fullName evidence="5">Deacetylvindoline O-acetyltransferase</fullName>
        <ecNumber evidence="5">2.3.1.107</ecNumber>
    </submittedName>
    <submittedName>
        <fullName evidence="6">Putative transferase, Chloramphenicol acetyltransferase-like domain protein</fullName>
    </submittedName>
</protein>
<dbReference type="EC" id="2.3.1.107" evidence="5"/>
<feature type="signal peptide" evidence="4">
    <location>
        <begin position="1"/>
        <end position="24"/>
    </location>
</feature>
<keyword evidence="2 6" id="KW-0808">Transferase</keyword>
<evidence type="ECO:0000313" key="5">
    <source>
        <dbReference type="EMBL" id="KAF5778441.1"/>
    </source>
</evidence>
<dbReference type="OMA" id="CPMSQIL"/>
<dbReference type="PANTHER" id="PTHR31623">
    <property type="entry name" value="F21J9.9"/>
    <property type="match status" value="1"/>
</dbReference>
<dbReference type="GO" id="GO:0047162">
    <property type="term" value="F:17-O-deacetylvindoline O-acetyltransferase activity"/>
    <property type="evidence" value="ECO:0007669"/>
    <property type="project" value="UniProtKB-EC"/>
</dbReference>
<accession>A0A251SVA1</accession>
<feature type="chain" id="PRO_5041084418" evidence="4">
    <location>
        <begin position="25"/>
        <end position="302"/>
    </location>
</feature>
<dbReference type="EMBL" id="CM007902">
    <property type="protein sequence ID" value="OTG02186.1"/>
    <property type="molecule type" value="Genomic_DNA"/>
</dbReference>
<comment type="similarity">
    <text evidence="1">Belongs to the plant acyltransferase family.</text>
</comment>
<dbReference type="PANTHER" id="PTHR31623:SF86">
    <property type="entry name" value="DEACETYLVINDOLINE O-ACETYLTRANSFERASE"/>
    <property type="match status" value="1"/>
</dbReference>
<name>A0A251SVA1_HELAN</name>
<keyword evidence="4" id="KW-0732">Signal</keyword>
<proteinExistence type="inferred from homology"/>
<keyword evidence="7" id="KW-1185">Reference proteome</keyword>
<evidence type="ECO:0000256" key="3">
    <source>
        <dbReference type="ARBA" id="ARBA00023315"/>
    </source>
</evidence>
<evidence type="ECO:0000256" key="2">
    <source>
        <dbReference type="ARBA" id="ARBA00022679"/>
    </source>
</evidence>
<dbReference type="Gene3D" id="3.30.559.10">
    <property type="entry name" value="Chloramphenicol acetyltransferase-like domain"/>
    <property type="match status" value="2"/>
</dbReference>
<dbReference type="AlphaFoldDB" id="A0A251SVA1"/>
<evidence type="ECO:0000313" key="7">
    <source>
        <dbReference type="Proteomes" id="UP000215914"/>
    </source>
</evidence>
<dbReference type="Proteomes" id="UP000215914">
    <property type="component" value="Chromosome 13"/>
</dbReference>
<dbReference type="Gramene" id="mRNA:HanXRQr2_Chr12g0547491">
    <property type="protein sequence ID" value="CDS:HanXRQr2_Chr12g0547491.1"/>
    <property type="gene ID" value="HanXRQr2_Chr12g0547491"/>
</dbReference>